<organism evidence="3 4">
    <name type="scientific">Cribrihabitans marinus</name>
    <dbReference type="NCBI Taxonomy" id="1227549"/>
    <lineage>
        <taxon>Bacteria</taxon>
        <taxon>Pseudomonadati</taxon>
        <taxon>Pseudomonadota</taxon>
        <taxon>Alphaproteobacteria</taxon>
        <taxon>Rhodobacterales</taxon>
        <taxon>Paracoccaceae</taxon>
        <taxon>Cribrihabitans</taxon>
    </lineage>
</organism>
<reference evidence="3 4" key="1">
    <citation type="submission" date="2016-10" db="EMBL/GenBank/DDBJ databases">
        <authorList>
            <person name="de Groot N.N."/>
        </authorList>
    </citation>
    <scope>NUCLEOTIDE SEQUENCE [LARGE SCALE GENOMIC DNA]</scope>
    <source>
        <strain evidence="3 4">DSM 29340</strain>
    </source>
</reference>
<dbReference type="Pfam" id="PF05065">
    <property type="entry name" value="Phage_capsid"/>
    <property type="match status" value="1"/>
</dbReference>
<dbReference type="NCBIfam" id="TIGR01554">
    <property type="entry name" value="major_cap_HK97"/>
    <property type="match status" value="1"/>
</dbReference>
<proteinExistence type="predicted"/>
<dbReference type="Gene3D" id="3.30.2320.10">
    <property type="entry name" value="hypothetical protein PF0899 domain"/>
    <property type="match status" value="1"/>
</dbReference>
<comment type="subcellular location">
    <subcellularLocation>
        <location evidence="1">Virion</location>
    </subcellularLocation>
</comment>
<dbReference type="RefSeq" id="WP_092364089.1">
    <property type="nucleotide sequence ID" value="NZ_BMGV01000003.1"/>
</dbReference>
<protein>
    <submittedName>
        <fullName evidence="3">Phage major capsid protein, HK97 family</fullName>
    </submittedName>
</protein>
<dbReference type="EMBL" id="FNYD01000003">
    <property type="protein sequence ID" value="SEJ13127.1"/>
    <property type="molecule type" value="Genomic_DNA"/>
</dbReference>
<dbReference type="SUPFAM" id="SSF56563">
    <property type="entry name" value="Major capsid protein gp5"/>
    <property type="match status" value="1"/>
</dbReference>
<evidence type="ECO:0000259" key="2">
    <source>
        <dbReference type="Pfam" id="PF05065"/>
    </source>
</evidence>
<dbReference type="Proteomes" id="UP000199379">
    <property type="component" value="Unassembled WGS sequence"/>
</dbReference>
<name>A0A1H6WG86_9RHOB</name>
<dbReference type="InterPro" id="IPR024455">
    <property type="entry name" value="Phage_capsid"/>
</dbReference>
<evidence type="ECO:0000256" key="1">
    <source>
        <dbReference type="ARBA" id="ARBA00004328"/>
    </source>
</evidence>
<dbReference type="OrthoDB" id="9786516at2"/>
<dbReference type="Gene3D" id="3.30.2400.10">
    <property type="entry name" value="Major capsid protein gp5"/>
    <property type="match status" value="1"/>
</dbReference>
<evidence type="ECO:0000313" key="4">
    <source>
        <dbReference type="Proteomes" id="UP000199379"/>
    </source>
</evidence>
<gene>
    <name evidence="3" type="ORF">SAMN05444007_103391</name>
</gene>
<dbReference type="AlphaFoldDB" id="A0A1H6WG86"/>
<dbReference type="STRING" id="1227549.SAMN05444007_103391"/>
<keyword evidence="4" id="KW-1185">Reference proteome</keyword>
<accession>A0A1H6WG86</accession>
<sequence>MTPETKQAFDEATKAVHDLRAEVDALKGKSADVIDAAKLAKAEADLATKFDAEQKAIAERLDKIETAANRPGVAGNAEKEDKHAEMIDAYLRKGAEPDELKAMASNSQTDGGVMIHSAMREGIQTRLRRSSAIRELASVITFDGGSYDILVERGDAGYEWAGETQERNETGTPTINRISISTHELSAMPKVSQFLLNNASFDLESFLVNKVTDRFIRAEEGSFLNGNGVNKPKGLLTYAMTAQNDAERAAEKFQFRNSGANGDIDGDVLVKAFYDLQGAYQANATWLMKNSTAARVATLKDGDGNFMLREILNGDGNVTRTIQGRPISIADDMPALAAGSLSLAVGDIASAYTIVDGKSVTVLRDPFSAKPNVLFYCTKRVGGGATDFDAVKFIKASV</sequence>
<dbReference type="InterPro" id="IPR054612">
    <property type="entry name" value="Phage_capsid-like_C"/>
</dbReference>
<feature type="domain" description="Phage capsid-like C-terminal" evidence="2">
    <location>
        <begin position="111"/>
        <end position="395"/>
    </location>
</feature>
<evidence type="ECO:0000313" key="3">
    <source>
        <dbReference type="EMBL" id="SEJ13127.1"/>
    </source>
</evidence>